<dbReference type="AlphaFoldDB" id="A0AAP0B770"/>
<organism evidence="1 2">
    <name type="scientific">Platanthera zijinensis</name>
    <dbReference type="NCBI Taxonomy" id="2320716"/>
    <lineage>
        <taxon>Eukaryota</taxon>
        <taxon>Viridiplantae</taxon>
        <taxon>Streptophyta</taxon>
        <taxon>Embryophyta</taxon>
        <taxon>Tracheophyta</taxon>
        <taxon>Spermatophyta</taxon>
        <taxon>Magnoliopsida</taxon>
        <taxon>Liliopsida</taxon>
        <taxon>Asparagales</taxon>
        <taxon>Orchidaceae</taxon>
        <taxon>Orchidoideae</taxon>
        <taxon>Orchideae</taxon>
        <taxon>Orchidinae</taxon>
        <taxon>Platanthera</taxon>
    </lineage>
</organism>
<keyword evidence="2" id="KW-1185">Reference proteome</keyword>
<accession>A0AAP0B770</accession>
<proteinExistence type="predicted"/>
<reference evidence="1 2" key="1">
    <citation type="journal article" date="2022" name="Nat. Plants">
        <title>Genomes of leafy and leafless Platanthera orchids illuminate the evolution of mycoheterotrophy.</title>
        <authorList>
            <person name="Li M.H."/>
            <person name="Liu K.W."/>
            <person name="Li Z."/>
            <person name="Lu H.C."/>
            <person name="Ye Q.L."/>
            <person name="Zhang D."/>
            <person name="Wang J.Y."/>
            <person name="Li Y.F."/>
            <person name="Zhong Z.M."/>
            <person name="Liu X."/>
            <person name="Yu X."/>
            <person name="Liu D.K."/>
            <person name="Tu X.D."/>
            <person name="Liu B."/>
            <person name="Hao Y."/>
            <person name="Liao X.Y."/>
            <person name="Jiang Y.T."/>
            <person name="Sun W.H."/>
            <person name="Chen J."/>
            <person name="Chen Y.Q."/>
            <person name="Ai Y."/>
            <person name="Zhai J.W."/>
            <person name="Wu S.S."/>
            <person name="Zhou Z."/>
            <person name="Hsiao Y.Y."/>
            <person name="Wu W.L."/>
            <person name="Chen Y.Y."/>
            <person name="Lin Y.F."/>
            <person name="Hsu J.L."/>
            <person name="Li C.Y."/>
            <person name="Wang Z.W."/>
            <person name="Zhao X."/>
            <person name="Zhong W.Y."/>
            <person name="Ma X.K."/>
            <person name="Ma L."/>
            <person name="Huang J."/>
            <person name="Chen G.Z."/>
            <person name="Huang M.Z."/>
            <person name="Huang L."/>
            <person name="Peng D.H."/>
            <person name="Luo Y.B."/>
            <person name="Zou S.Q."/>
            <person name="Chen S.P."/>
            <person name="Lan S."/>
            <person name="Tsai W.C."/>
            <person name="Van de Peer Y."/>
            <person name="Liu Z.J."/>
        </authorList>
    </citation>
    <scope>NUCLEOTIDE SEQUENCE [LARGE SCALE GENOMIC DNA]</scope>
    <source>
        <strain evidence="1">Lor287</strain>
    </source>
</reference>
<gene>
    <name evidence="1" type="ORF">KSP39_PZI017476</name>
</gene>
<protein>
    <submittedName>
        <fullName evidence="1">Uncharacterized protein</fullName>
    </submittedName>
</protein>
<dbReference type="Proteomes" id="UP001418222">
    <property type="component" value="Unassembled WGS sequence"/>
</dbReference>
<sequence>MDRRQRREGGPTGISAGDSITLIAQWKRKNPLPNRYAALFRPDSPQRSTTRAGQIAPCLQLCRSGSTRLLKGVNPSHADLSPLISALGYYIRRLCMLLKAA</sequence>
<evidence type="ECO:0000313" key="1">
    <source>
        <dbReference type="EMBL" id="KAK8928851.1"/>
    </source>
</evidence>
<name>A0AAP0B770_9ASPA</name>
<dbReference type="EMBL" id="JBBWWQ010000015">
    <property type="protein sequence ID" value="KAK8928851.1"/>
    <property type="molecule type" value="Genomic_DNA"/>
</dbReference>
<evidence type="ECO:0000313" key="2">
    <source>
        <dbReference type="Proteomes" id="UP001418222"/>
    </source>
</evidence>
<comment type="caution">
    <text evidence="1">The sequence shown here is derived from an EMBL/GenBank/DDBJ whole genome shotgun (WGS) entry which is preliminary data.</text>
</comment>